<comment type="catalytic activity">
    <reaction evidence="11">
        <text>S-sulfanylglutathione + O2 + H2O = sulfite + glutathione + 2 H(+)</text>
        <dbReference type="Rhea" id="RHEA:12981"/>
        <dbReference type="ChEBI" id="CHEBI:15377"/>
        <dbReference type="ChEBI" id="CHEBI:15378"/>
        <dbReference type="ChEBI" id="CHEBI:15379"/>
        <dbReference type="ChEBI" id="CHEBI:17359"/>
        <dbReference type="ChEBI" id="CHEBI:57925"/>
        <dbReference type="ChEBI" id="CHEBI:58905"/>
        <dbReference type="EC" id="1.13.11.18"/>
    </reaction>
</comment>
<name>A0A0N5CZH9_THECL</name>
<dbReference type="InterPro" id="IPR001279">
    <property type="entry name" value="Metallo-B-lactamas"/>
</dbReference>
<protein>
    <recommendedName>
        <fullName evidence="14">Persulfide dioxygenase ETHE1, mitochondrial</fullName>
        <ecNumber evidence="13">1.13.11.18</ecNumber>
    </recommendedName>
    <alternativeName>
        <fullName evidence="15">Sulfur dioxygenase ETHE1</fullName>
    </alternativeName>
</protein>
<keyword evidence="10" id="KW-0496">Mitochondrion</keyword>
<evidence type="ECO:0000256" key="7">
    <source>
        <dbReference type="ARBA" id="ARBA00022990"/>
    </source>
</evidence>
<dbReference type="InterPro" id="IPR051682">
    <property type="entry name" value="Mito_Persulfide_Diox"/>
</dbReference>
<evidence type="ECO:0000256" key="8">
    <source>
        <dbReference type="ARBA" id="ARBA00023002"/>
    </source>
</evidence>
<comment type="subunit">
    <text evidence="12">Homodimer. Monomer. Interacts with TST. May interact with RELA.</text>
</comment>
<dbReference type="GO" id="GO:0005739">
    <property type="term" value="C:mitochondrion"/>
    <property type="evidence" value="ECO:0007669"/>
    <property type="project" value="UniProtKB-SubCell"/>
</dbReference>
<dbReference type="Pfam" id="PF00753">
    <property type="entry name" value="Lactamase_B"/>
    <property type="match status" value="2"/>
</dbReference>
<dbReference type="PANTHER" id="PTHR43084">
    <property type="entry name" value="PERSULFIDE DIOXYGENASE ETHE1"/>
    <property type="match status" value="1"/>
</dbReference>
<dbReference type="EC" id="1.13.11.18" evidence="13"/>
<accession>A0A0N5CZH9</accession>
<dbReference type="GO" id="GO:0006749">
    <property type="term" value="P:glutathione metabolic process"/>
    <property type="evidence" value="ECO:0007669"/>
    <property type="project" value="InterPro"/>
</dbReference>
<dbReference type="PANTHER" id="PTHR43084:SF1">
    <property type="entry name" value="PERSULFIDE DIOXYGENASE ETHE1, MITOCHONDRIAL"/>
    <property type="match status" value="1"/>
</dbReference>
<dbReference type="GO" id="GO:0050313">
    <property type="term" value="F:sulfur dioxygenase activity"/>
    <property type="evidence" value="ECO:0007669"/>
    <property type="project" value="UniProtKB-EC"/>
</dbReference>
<dbReference type="SUPFAM" id="SSF56281">
    <property type="entry name" value="Metallo-hydrolase/oxidoreductase"/>
    <property type="match status" value="1"/>
</dbReference>
<keyword evidence="4" id="KW-0479">Metal-binding</keyword>
<keyword evidence="6" id="KW-0223">Dioxygenase</keyword>
<dbReference type="FunFam" id="3.60.15.10:FF:000013">
    <property type="entry name" value="Persulfide dioxygenase ETHE1, mitochondrial"/>
    <property type="match status" value="1"/>
</dbReference>
<evidence type="ECO:0000259" key="16">
    <source>
        <dbReference type="SMART" id="SM00849"/>
    </source>
</evidence>
<dbReference type="OMA" id="DYKGDTV"/>
<dbReference type="Gene3D" id="3.60.15.10">
    <property type="entry name" value="Ribonuclease Z/Hydroxyacylglutathione hydrolase-like"/>
    <property type="match status" value="1"/>
</dbReference>
<proteinExistence type="inferred from homology"/>
<evidence type="ECO:0000313" key="17">
    <source>
        <dbReference type="WBParaSite" id="TCLT_0000589901-mRNA-1"/>
    </source>
</evidence>
<evidence type="ECO:0000256" key="2">
    <source>
        <dbReference type="ARBA" id="ARBA00004173"/>
    </source>
</evidence>
<dbReference type="InterPro" id="IPR036866">
    <property type="entry name" value="RibonucZ/Hydroxyglut_hydro"/>
</dbReference>
<comment type="similarity">
    <text evidence="3">Belongs to the metallo-beta-lactamase superfamily. Glyoxalase II family.</text>
</comment>
<keyword evidence="7" id="KW-0007">Acetylation</keyword>
<evidence type="ECO:0000256" key="13">
    <source>
        <dbReference type="ARBA" id="ARBA00066686"/>
    </source>
</evidence>
<reference evidence="17" key="1">
    <citation type="submission" date="2017-02" db="UniProtKB">
        <authorList>
            <consortium name="WormBaseParasite"/>
        </authorList>
    </citation>
    <scope>IDENTIFICATION</scope>
</reference>
<comment type="subcellular location">
    <subcellularLocation>
        <location evidence="2">Mitochondrion</location>
    </subcellularLocation>
</comment>
<evidence type="ECO:0000256" key="10">
    <source>
        <dbReference type="ARBA" id="ARBA00023128"/>
    </source>
</evidence>
<evidence type="ECO:0000256" key="9">
    <source>
        <dbReference type="ARBA" id="ARBA00023004"/>
    </source>
</evidence>
<dbReference type="GO" id="GO:0046872">
    <property type="term" value="F:metal ion binding"/>
    <property type="evidence" value="ECO:0007669"/>
    <property type="project" value="UniProtKB-KW"/>
</dbReference>
<dbReference type="SMART" id="SM00849">
    <property type="entry name" value="Lactamase_B"/>
    <property type="match status" value="1"/>
</dbReference>
<evidence type="ECO:0000256" key="5">
    <source>
        <dbReference type="ARBA" id="ARBA00022946"/>
    </source>
</evidence>
<keyword evidence="8" id="KW-0560">Oxidoreductase</keyword>
<sequence>LNLILSVQLFEPVSCTYTYLLGCPLSGKAVIIDPVLDTVERDAKLIKELDLDPVYGLNTHVHADHVTGTGELKRIFPRMQSVLSKHGGACADLLVDDHQILTFGHQTLGVRTTPGHTNGCVTYVSHDYRMAFTGDALLVRGCGRTDFQEGNPEILYKSVHEKIFSLPDDFLLFPAHDYKGFSVTTVGEEKKYNPRLTKILNDFIIIMNNLELAKPKQIDKSLPANKVCGLFELMDDKVLEKIKHKRD</sequence>
<comment type="cofactor">
    <cofactor evidence="1">
        <name>Fe(2+)</name>
        <dbReference type="ChEBI" id="CHEBI:29033"/>
    </cofactor>
</comment>
<evidence type="ECO:0000256" key="6">
    <source>
        <dbReference type="ARBA" id="ARBA00022964"/>
    </source>
</evidence>
<evidence type="ECO:0000256" key="4">
    <source>
        <dbReference type="ARBA" id="ARBA00022723"/>
    </source>
</evidence>
<dbReference type="CDD" id="cd07724">
    <property type="entry name" value="POD-like_MBL-fold"/>
    <property type="match status" value="1"/>
</dbReference>
<keyword evidence="5" id="KW-0809">Transit peptide</keyword>
<dbReference type="AlphaFoldDB" id="A0A0N5CZH9"/>
<dbReference type="WBParaSite" id="TCLT_0000589901-mRNA-1">
    <property type="protein sequence ID" value="TCLT_0000589901-mRNA-1"/>
    <property type="gene ID" value="TCLT_0000589901"/>
</dbReference>
<dbReference type="GO" id="GO:0070813">
    <property type="term" value="P:hydrogen sulfide metabolic process"/>
    <property type="evidence" value="ECO:0007669"/>
    <property type="project" value="TreeGrafter"/>
</dbReference>
<evidence type="ECO:0000256" key="11">
    <source>
        <dbReference type="ARBA" id="ARBA00050990"/>
    </source>
</evidence>
<organism evidence="17">
    <name type="scientific">Thelazia callipaeda</name>
    <name type="common">Oriental eyeworm</name>
    <name type="synonym">Parasitic nematode</name>
    <dbReference type="NCBI Taxonomy" id="103827"/>
    <lineage>
        <taxon>Eukaryota</taxon>
        <taxon>Metazoa</taxon>
        <taxon>Ecdysozoa</taxon>
        <taxon>Nematoda</taxon>
        <taxon>Chromadorea</taxon>
        <taxon>Rhabditida</taxon>
        <taxon>Spirurina</taxon>
        <taxon>Spiruromorpha</taxon>
        <taxon>Thelazioidea</taxon>
        <taxon>Thelaziidae</taxon>
        <taxon>Thelazia</taxon>
    </lineage>
</organism>
<evidence type="ECO:0000256" key="1">
    <source>
        <dbReference type="ARBA" id="ARBA00001954"/>
    </source>
</evidence>
<evidence type="ECO:0000256" key="14">
    <source>
        <dbReference type="ARBA" id="ARBA00067300"/>
    </source>
</evidence>
<keyword evidence="9" id="KW-0408">Iron</keyword>
<evidence type="ECO:0000256" key="12">
    <source>
        <dbReference type="ARBA" id="ARBA00065219"/>
    </source>
</evidence>
<dbReference type="InterPro" id="IPR044528">
    <property type="entry name" value="POD-like_MBL-fold"/>
</dbReference>
<evidence type="ECO:0000256" key="15">
    <source>
        <dbReference type="ARBA" id="ARBA00077964"/>
    </source>
</evidence>
<feature type="domain" description="Metallo-beta-lactamase" evidence="16">
    <location>
        <begin position="15"/>
        <end position="176"/>
    </location>
</feature>
<evidence type="ECO:0000256" key="3">
    <source>
        <dbReference type="ARBA" id="ARBA00006759"/>
    </source>
</evidence>